<reference evidence="1" key="1">
    <citation type="submission" date="2014-11" db="EMBL/GenBank/DDBJ databases">
        <authorList>
            <person name="Amaro Gonzalez C."/>
        </authorList>
    </citation>
    <scope>NUCLEOTIDE SEQUENCE</scope>
</reference>
<dbReference type="EMBL" id="GBXM01081253">
    <property type="protein sequence ID" value="JAH27324.1"/>
    <property type="molecule type" value="Transcribed_RNA"/>
</dbReference>
<dbReference type="AlphaFoldDB" id="A0A0E9RE23"/>
<evidence type="ECO:0000313" key="1">
    <source>
        <dbReference type="EMBL" id="JAH27324.1"/>
    </source>
</evidence>
<sequence length="75" mass="8760">MTAKISPRAQRQLIQEITKDPRRTSIELQSSPASAKVNVHDSTIRNLCLKDQVEKMRKTVECHQHSHDMTRHEQR</sequence>
<dbReference type="EMBL" id="GBXM01061421">
    <property type="protein sequence ID" value="JAH47156.1"/>
    <property type="molecule type" value="Transcribed_RNA"/>
</dbReference>
<accession>A0A0E9RE23</accession>
<proteinExistence type="predicted"/>
<organism evidence="1">
    <name type="scientific">Anguilla anguilla</name>
    <name type="common">European freshwater eel</name>
    <name type="synonym">Muraena anguilla</name>
    <dbReference type="NCBI Taxonomy" id="7936"/>
    <lineage>
        <taxon>Eukaryota</taxon>
        <taxon>Metazoa</taxon>
        <taxon>Chordata</taxon>
        <taxon>Craniata</taxon>
        <taxon>Vertebrata</taxon>
        <taxon>Euteleostomi</taxon>
        <taxon>Actinopterygii</taxon>
        <taxon>Neopterygii</taxon>
        <taxon>Teleostei</taxon>
        <taxon>Anguilliformes</taxon>
        <taxon>Anguillidae</taxon>
        <taxon>Anguilla</taxon>
    </lineage>
</organism>
<protein>
    <submittedName>
        <fullName evidence="1">Uncharacterized protein</fullName>
    </submittedName>
</protein>
<name>A0A0E9RE23_ANGAN</name>
<reference evidence="1" key="2">
    <citation type="journal article" date="2015" name="Fish Shellfish Immunol.">
        <title>Early steps in the European eel (Anguilla anguilla)-Vibrio vulnificus interaction in the gills: Role of the RtxA13 toxin.</title>
        <authorList>
            <person name="Callol A."/>
            <person name="Pajuelo D."/>
            <person name="Ebbesson L."/>
            <person name="Teles M."/>
            <person name="MacKenzie S."/>
            <person name="Amaro C."/>
        </authorList>
    </citation>
    <scope>NUCLEOTIDE SEQUENCE</scope>
</reference>